<feature type="compositionally biased region" description="Basic residues" evidence="1">
    <location>
        <begin position="61"/>
        <end position="74"/>
    </location>
</feature>
<dbReference type="AlphaFoldDB" id="A0A8T0Q501"/>
<feature type="region of interest" description="Disordered" evidence="1">
    <location>
        <begin position="1"/>
        <end position="79"/>
    </location>
</feature>
<reference evidence="2" key="1">
    <citation type="submission" date="2020-05" db="EMBL/GenBank/DDBJ databases">
        <title>WGS assembly of Panicum virgatum.</title>
        <authorList>
            <person name="Lovell J.T."/>
            <person name="Jenkins J."/>
            <person name="Shu S."/>
            <person name="Juenger T.E."/>
            <person name="Schmutz J."/>
        </authorList>
    </citation>
    <scope>NUCLEOTIDE SEQUENCE</scope>
    <source>
        <strain evidence="2">AP13</strain>
    </source>
</reference>
<feature type="compositionally biased region" description="Basic and acidic residues" evidence="1">
    <location>
        <begin position="36"/>
        <end position="60"/>
    </location>
</feature>
<name>A0A8T0Q501_PANVG</name>
<proteinExistence type="predicted"/>
<comment type="caution">
    <text evidence="2">The sequence shown here is derived from an EMBL/GenBank/DDBJ whole genome shotgun (WGS) entry which is preliminary data.</text>
</comment>
<dbReference type="EMBL" id="CM029050">
    <property type="protein sequence ID" value="KAG2565384.1"/>
    <property type="molecule type" value="Genomic_DNA"/>
</dbReference>
<keyword evidence="3" id="KW-1185">Reference proteome</keyword>
<protein>
    <submittedName>
        <fullName evidence="2">Uncharacterized protein</fullName>
    </submittedName>
</protein>
<evidence type="ECO:0000313" key="2">
    <source>
        <dbReference type="EMBL" id="KAG2565384.1"/>
    </source>
</evidence>
<accession>A0A8T0Q501</accession>
<dbReference type="Proteomes" id="UP000823388">
    <property type="component" value="Chromosome 7N"/>
</dbReference>
<organism evidence="2 3">
    <name type="scientific">Panicum virgatum</name>
    <name type="common">Blackwell switchgrass</name>
    <dbReference type="NCBI Taxonomy" id="38727"/>
    <lineage>
        <taxon>Eukaryota</taxon>
        <taxon>Viridiplantae</taxon>
        <taxon>Streptophyta</taxon>
        <taxon>Embryophyta</taxon>
        <taxon>Tracheophyta</taxon>
        <taxon>Spermatophyta</taxon>
        <taxon>Magnoliopsida</taxon>
        <taxon>Liliopsida</taxon>
        <taxon>Poales</taxon>
        <taxon>Poaceae</taxon>
        <taxon>PACMAD clade</taxon>
        <taxon>Panicoideae</taxon>
        <taxon>Panicodae</taxon>
        <taxon>Paniceae</taxon>
        <taxon>Panicinae</taxon>
        <taxon>Panicum</taxon>
        <taxon>Panicum sect. Hiantes</taxon>
    </lineage>
</organism>
<evidence type="ECO:0000256" key="1">
    <source>
        <dbReference type="SAM" id="MobiDB-lite"/>
    </source>
</evidence>
<gene>
    <name evidence="2" type="ORF">PVAP13_7NG020000</name>
</gene>
<sequence>MKLSTHYMQMDPLNNTQDGRRLRRERERFLAASMTDEQREEKNRKLREASMTDEQREEKNRKRHEAYKRKKCQSHNKENDPVRSGFQYEYILILMRRTYASFLTPRNIQLARLCSDEKKKDGKQSRAISAAEEQVAGGPADRVLNQLLIQMNGMNAKKTVFIIGVDLWTMASM</sequence>
<feature type="compositionally biased region" description="Basic and acidic residues" evidence="1">
    <location>
        <begin position="18"/>
        <end position="29"/>
    </location>
</feature>
<evidence type="ECO:0000313" key="3">
    <source>
        <dbReference type="Proteomes" id="UP000823388"/>
    </source>
</evidence>